<evidence type="ECO:0000256" key="7">
    <source>
        <dbReference type="HAMAP-Rule" id="MF_00198"/>
    </source>
</evidence>
<dbReference type="InterPro" id="IPR030373">
    <property type="entry name" value="PABS_CS"/>
</dbReference>
<evidence type="ECO:0000256" key="8">
    <source>
        <dbReference type="PROSITE-ProRule" id="PRU00354"/>
    </source>
</evidence>
<dbReference type="InterPro" id="IPR029063">
    <property type="entry name" value="SAM-dependent_MTases_sf"/>
</dbReference>
<dbReference type="Gene3D" id="3.40.50.150">
    <property type="entry name" value="Vaccinia Virus protein VP39"/>
    <property type="match status" value="1"/>
</dbReference>
<dbReference type="Pfam" id="PF17284">
    <property type="entry name" value="Spermine_synt_N"/>
    <property type="match status" value="1"/>
</dbReference>
<dbReference type="KEGG" id="bhc:JFL75_00735"/>
<feature type="domain" description="PABS" evidence="9">
    <location>
        <begin position="7"/>
        <end position="242"/>
    </location>
</feature>
<dbReference type="RefSeq" id="WP_215626785.1">
    <property type="nucleotide sequence ID" value="NZ_CP067089.2"/>
</dbReference>
<dbReference type="PROSITE" id="PS01330">
    <property type="entry name" value="PABS_1"/>
    <property type="match status" value="1"/>
</dbReference>
<comment type="catalytic activity">
    <reaction evidence="6">
        <text>S-adenosyl 3-(methylsulfanyl)propylamine + spermidine = thermospermine + S-methyl-5'-thioadenosine + H(+)</text>
        <dbReference type="Rhea" id="RHEA:30515"/>
        <dbReference type="ChEBI" id="CHEBI:15378"/>
        <dbReference type="ChEBI" id="CHEBI:17509"/>
        <dbReference type="ChEBI" id="CHEBI:57443"/>
        <dbReference type="ChEBI" id="CHEBI:57834"/>
        <dbReference type="ChEBI" id="CHEBI:59903"/>
        <dbReference type="EC" id="2.5.1.79"/>
    </reaction>
</comment>
<dbReference type="GO" id="GO:0010487">
    <property type="term" value="F:thermospermine synthase activity"/>
    <property type="evidence" value="ECO:0007669"/>
    <property type="project" value="UniProtKB-EC"/>
</dbReference>
<dbReference type="SUPFAM" id="SSF53335">
    <property type="entry name" value="S-adenosyl-L-methionine-dependent methyltransferases"/>
    <property type="match status" value="1"/>
</dbReference>
<dbReference type="PROSITE" id="PS51006">
    <property type="entry name" value="PABS_2"/>
    <property type="match status" value="1"/>
</dbReference>
<comment type="caution">
    <text evidence="7">Lacks conserved residue(s) required for the propagation of feature annotation.</text>
</comment>
<comment type="similarity">
    <text evidence="1 7">Belongs to the spermidine/spermine synthase family.</text>
</comment>
<proteinExistence type="inferred from homology"/>
<dbReference type="GO" id="GO:0008295">
    <property type="term" value="P:spermidine biosynthetic process"/>
    <property type="evidence" value="ECO:0007669"/>
    <property type="project" value="UniProtKB-UniRule"/>
</dbReference>
<evidence type="ECO:0000256" key="3">
    <source>
        <dbReference type="ARBA" id="ARBA00022679"/>
    </source>
</evidence>
<feature type="binding site" evidence="7">
    <location>
        <position position="169"/>
    </location>
    <ligand>
        <name>S-methyl-5'-thioadenosine</name>
        <dbReference type="ChEBI" id="CHEBI:17509"/>
    </ligand>
</feature>
<dbReference type="InterPro" id="IPR030374">
    <property type="entry name" value="PABS"/>
</dbReference>
<keyword evidence="4 7" id="KW-0745">Spermidine biosynthesis</keyword>
<comment type="function">
    <text evidence="7">Catalyzes the irreversible transfer of a propylamine group from the amino donor S-adenosylmethioninamine (decarboxy-AdoMet) to putrescine (1,4-diaminobutane) to yield spermidine.</text>
</comment>
<dbReference type="InterPro" id="IPR035246">
    <property type="entry name" value="Spermidine_synt_N"/>
</dbReference>
<comment type="pathway">
    <text evidence="7">Amine and polyamine biosynthesis; spermidine biosynthesis; spermidine from putrescine: step 1/1.</text>
</comment>
<dbReference type="InterPro" id="IPR037163">
    <property type="entry name" value="Spermidine_synt_N_sf"/>
</dbReference>
<feature type="binding site" evidence="7">
    <location>
        <position position="111"/>
    </location>
    <ligand>
        <name>S-methyl-5'-thioadenosine</name>
        <dbReference type="ChEBI" id="CHEBI:17509"/>
    </ligand>
</feature>
<dbReference type="Proteomes" id="UP000595917">
    <property type="component" value="Chromosome"/>
</dbReference>
<dbReference type="CDD" id="cd02440">
    <property type="entry name" value="AdoMet_MTases"/>
    <property type="match status" value="1"/>
</dbReference>
<evidence type="ECO:0000256" key="2">
    <source>
        <dbReference type="ARBA" id="ARBA00022490"/>
    </source>
</evidence>
<dbReference type="PANTHER" id="PTHR43317">
    <property type="entry name" value="THERMOSPERMINE SYNTHASE ACAULIS5"/>
    <property type="match status" value="1"/>
</dbReference>
<dbReference type="Gene3D" id="2.30.140.10">
    <property type="entry name" value="Spermidine synthase, tetramerisation domain"/>
    <property type="match status" value="1"/>
</dbReference>
<protein>
    <recommendedName>
        <fullName evidence="7">Polyamine aminopropyltransferase</fullName>
    </recommendedName>
    <alternativeName>
        <fullName evidence="7">Putrescine aminopropyltransferase</fullName>
        <shortName evidence="7">PAPT</shortName>
    </alternativeName>
    <alternativeName>
        <fullName evidence="7">Spermidine synthase</fullName>
        <shortName evidence="7">SPDS</shortName>
        <shortName evidence="7">SPDSY</shortName>
        <ecNumber evidence="7">2.5.1.16</ecNumber>
    </alternativeName>
</protein>
<sequence length="310" mass="35533">MREFLEKREIRERYSRTSGWFYETGKTLYSGHTNFQDIELVETDEFGVTLLLDGATQVMEKVEFQYHEPMVHIPMLAHPEPKRVLIIGGGDGGSLREVLRHSTVEQVDFAELDQDVVAFARTHLSSLNGGAFEDSRVKIYFTDGRHFVEKSDPNLYDIIIMDMTDPSGPSLKLYTADFFQSVMKTLKDDESFFVMHSESPEARPEAFSRIHRTLKSVFPVVRGAYTFVRMYGTFWSFAVASGKRDPANVPRDIISWRITERNITSLKLISSKSWPALFAEYPYIEELLAAEGPISTDENPDFPDTFDPRN</sequence>
<keyword evidence="2" id="KW-0963">Cytoplasm</keyword>
<evidence type="ECO:0000256" key="6">
    <source>
        <dbReference type="ARBA" id="ARBA00048874"/>
    </source>
</evidence>
<comment type="catalytic activity">
    <reaction evidence="7">
        <text>S-adenosyl 3-(methylsulfanyl)propylamine + putrescine = S-methyl-5'-thioadenosine + spermidine + H(+)</text>
        <dbReference type="Rhea" id="RHEA:12721"/>
        <dbReference type="ChEBI" id="CHEBI:15378"/>
        <dbReference type="ChEBI" id="CHEBI:17509"/>
        <dbReference type="ChEBI" id="CHEBI:57443"/>
        <dbReference type="ChEBI" id="CHEBI:57834"/>
        <dbReference type="ChEBI" id="CHEBI:326268"/>
        <dbReference type="EC" id="2.5.1.16"/>
    </reaction>
</comment>
<dbReference type="NCBIfam" id="NF037959">
    <property type="entry name" value="MFS_SpdSyn"/>
    <property type="match status" value="1"/>
</dbReference>
<keyword evidence="5 7" id="KW-0620">Polyamine biosynthesis</keyword>
<feature type="binding site" evidence="7">
    <location>
        <position position="91"/>
    </location>
    <ligand>
        <name>spermidine</name>
        <dbReference type="ChEBI" id="CHEBI:57834"/>
    </ligand>
</feature>
<organism evidence="10 11">
    <name type="scientific">Breznakiella homolactica</name>
    <dbReference type="NCBI Taxonomy" id="2798577"/>
    <lineage>
        <taxon>Bacteria</taxon>
        <taxon>Pseudomonadati</taxon>
        <taxon>Spirochaetota</taxon>
        <taxon>Spirochaetia</taxon>
        <taxon>Spirochaetales</taxon>
        <taxon>Breznakiellaceae</taxon>
        <taxon>Breznakiella</taxon>
    </lineage>
</organism>
<dbReference type="EC" id="2.5.1.16" evidence="7"/>
<evidence type="ECO:0000256" key="1">
    <source>
        <dbReference type="ARBA" id="ARBA00007867"/>
    </source>
</evidence>
<dbReference type="GO" id="GO:0004766">
    <property type="term" value="F:spermidine synthase activity"/>
    <property type="evidence" value="ECO:0007669"/>
    <property type="project" value="UniProtKB-UniRule"/>
</dbReference>
<feature type="binding site" evidence="7">
    <location>
        <begin position="143"/>
        <end position="144"/>
    </location>
    <ligand>
        <name>S-methyl-5'-thioadenosine</name>
        <dbReference type="ChEBI" id="CHEBI:17509"/>
    </ligand>
</feature>
<dbReference type="Pfam" id="PF01564">
    <property type="entry name" value="Spermine_synth"/>
    <property type="match status" value="1"/>
</dbReference>
<evidence type="ECO:0000256" key="4">
    <source>
        <dbReference type="ARBA" id="ARBA00023066"/>
    </source>
</evidence>
<dbReference type="PANTHER" id="PTHR43317:SF1">
    <property type="entry name" value="THERMOSPERMINE SYNTHASE ACAULIS5"/>
    <property type="match status" value="1"/>
</dbReference>
<keyword evidence="11" id="KW-1185">Reference proteome</keyword>
<evidence type="ECO:0000313" key="10">
    <source>
        <dbReference type="EMBL" id="QQO09482.1"/>
    </source>
</evidence>
<dbReference type="InterPro" id="IPR001045">
    <property type="entry name" value="Spermi_synthase"/>
</dbReference>
<evidence type="ECO:0000259" key="9">
    <source>
        <dbReference type="PROSITE" id="PS51006"/>
    </source>
</evidence>
<feature type="binding site" evidence="7">
    <location>
        <position position="36"/>
    </location>
    <ligand>
        <name>S-methyl-5'-thioadenosine</name>
        <dbReference type="ChEBI" id="CHEBI:17509"/>
    </ligand>
</feature>
<dbReference type="UniPathway" id="UPA00248">
    <property type="reaction ID" value="UER00314"/>
</dbReference>
<name>A0A7T8BAG1_9SPIR</name>
<accession>A0A7T8BAG1</accession>
<dbReference type="HAMAP" id="MF_00198">
    <property type="entry name" value="Spermidine_synth"/>
    <property type="match status" value="1"/>
</dbReference>
<dbReference type="AlphaFoldDB" id="A0A7T8BAG1"/>
<evidence type="ECO:0000256" key="5">
    <source>
        <dbReference type="ARBA" id="ARBA00023115"/>
    </source>
</evidence>
<feature type="binding site" evidence="7">
    <location>
        <position position="67"/>
    </location>
    <ligand>
        <name>spermidine</name>
        <dbReference type="ChEBI" id="CHEBI:57834"/>
    </ligand>
</feature>
<dbReference type="EMBL" id="CP067089">
    <property type="protein sequence ID" value="QQO09482.1"/>
    <property type="molecule type" value="Genomic_DNA"/>
</dbReference>
<gene>
    <name evidence="7 10" type="primary">speE</name>
    <name evidence="10" type="ORF">JFL75_00735</name>
</gene>
<reference evidence="10" key="1">
    <citation type="submission" date="2021-01" db="EMBL/GenBank/DDBJ databases">
        <title>Description of Breznakiella homolactica.</title>
        <authorList>
            <person name="Song Y."/>
            <person name="Brune A."/>
        </authorList>
    </citation>
    <scope>NUCLEOTIDE SEQUENCE</scope>
    <source>
        <strain evidence="10">RmG30</strain>
    </source>
</reference>
<evidence type="ECO:0000313" key="11">
    <source>
        <dbReference type="Proteomes" id="UP000595917"/>
    </source>
</evidence>
<dbReference type="NCBIfam" id="NF002010">
    <property type="entry name" value="PRK00811.1"/>
    <property type="match status" value="1"/>
</dbReference>
<keyword evidence="3 7" id="KW-0808">Transferase</keyword>
<feature type="active site" description="Proton acceptor" evidence="7 8">
    <location>
        <position position="162"/>
    </location>
</feature>
<comment type="subunit">
    <text evidence="7">Homodimer or homotetramer.</text>
</comment>